<keyword evidence="8" id="KW-1185">Reference proteome</keyword>
<dbReference type="RefSeq" id="WP_078778355.1">
    <property type="nucleotide sequence ID" value="NZ_MBDS01000012.1"/>
</dbReference>
<organism evidence="7 8">
    <name type="scientific">Elizabethkingia ursingii</name>
    <dbReference type="NCBI Taxonomy" id="1756150"/>
    <lineage>
        <taxon>Bacteria</taxon>
        <taxon>Pseudomonadati</taxon>
        <taxon>Bacteroidota</taxon>
        <taxon>Flavobacteriia</taxon>
        <taxon>Flavobacteriales</taxon>
        <taxon>Weeksellaceae</taxon>
        <taxon>Elizabethkingia</taxon>
    </lineage>
</organism>
<dbReference type="Gene3D" id="2.180.10.10">
    <property type="entry name" value="RHS repeat-associated core"/>
    <property type="match status" value="1"/>
</dbReference>
<keyword evidence="5" id="KW-0472">Membrane</keyword>
<evidence type="ECO:0000256" key="2">
    <source>
        <dbReference type="ARBA" id="ARBA00022525"/>
    </source>
</evidence>
<evidence type="ECO:0000256" key="4">
    <source>
        <dbReference type="ARBA" id="ARBA00023026"/>
    </source>
</evidence>
<dbReference type="InterPro" id="IPR050708">
    <property type="entry name" value="T6SS_VgrG/RHS"/>
</dbReference>
<sequence>MTKIEAKVCTEYYGAGSGIIKMYATIKVPDTFDIVTGKYRLMNGETIIRESSYHDYSRVNGEIGLSAMFDNELTEQELNQATKFVWDATLEGVSTQLVLEGYNSVRCATGTFTNSEITTPVGTIGNIPFHDTQGKIDVNGGGQLQYTLPIALPPGIKSVAPQINLVYTNGSGNGIAGYGWNISGVTAISRMGRTLEKDGEAKGIQLDYSDFYQFNGQRLILKSGEYGKDGAEYVTEKYSNIKIKSVGINSEQNGPAYFEVTFEDGSQAWYGLNADARTPLEYNITRWQDAQSNYISYNYIQGNNVAVIYTIEWGGNETAGTSHFNNIIFNYNTREVREISYVNGKEFIQANILSNIMVNASGSLFKKYSIEYEKDNNGNGYQFVKSITESNSKGQNTNPVNFKYQESQPGIWKKSNINNDQDSGILYGDFDGDGKLDILKYIEAYEECTAGYDEIYHEPDQTNPYGYYEYICKAPLEQRPNGLYLFNSIFDDSKPEKVYVGSLGITKEQFKKAKAANLKTLDGELLPKQGFVTYKSLFPEGLGGRKDLEFKAYAINIKDDSKELIEVFTKVVPGSSYDKSIPRPTPQHGVNRYWVETYIEDGVEEIDLDGDGLSELVFRLRDTYFWEEYDPESNDHLPTERSDTRYRYLIVQLGETDPNKMASSLSIGPYYDDDFFKTAKRGDFNGDGIVDFLHFDGGGRPYLGTFKKDTSGAFYMDTNPYSNTAIEGLRADAVVGDFTGDGKTDILVPQAVDSWNWKLYISTGNGFRVQNLNSFALFKRNYDIGFTNIQRKYYVQDLNKDGKADFFEFYSYAHNNASGSEKNSKFLIIYHENRGMDANGNIVFEEKNIDGHSEIDPRVKTALYASYEYPFAYTIQANGNYDNKFTSVSSYAKSDIFGHFEPAIGDFRINNFNENILLLQPGRLIKYSHYKVSDEARITSIVQGSLTTDIDYLELDPNINKGFYGKVERVQHPYIEMDKVSQSYAVSQLRQEGKKQDFKYRGFVAHLQGKGMIGFRRSARSSWYADGYENTKVWTGTEIDPLKEGVPVKEWTVRTIGDNDKIFPDDLSVNNTALLSFKSTEYEMTTISSGVNVIIPKKTITKDFLKDITEENSIIYGDYYLPTEITKKVNNDFAVNSTMIEYLHNSGGIGKDYFIGRPKSKKETVTVYGDTKSVKEEYTYENNQVKTHKVYNRDNTGWVHDTFEYDMFGNIIQNTVSNSVDAMIRTEKSQYDSKGCFVIKKTDNLGLETIIEYNDWGQVKAQTDPLGNTLNNTYDGWGKLVIFKTNLGGITTYTYEKSSLGDTTVKEYAPDGNIKETLTNRQGQQLAVRTKVFGEQELYTVSSAGYDVLGRKTRESEPVLSGNLPIQWNRISYDDSVFPPVATATAFNGMVVKTTVSGRVTIVEELNGNMRVTKKTTDPIGNVISSEDKGGVVNFSFNAIGEQVAAQYGTNVVTTGYDVWGRKSEFYDPSNGLYKYEYNGLGQIKKEISPRGYKEYFYNDKGQLVNEIEKSNKSGLTDKSINISYNDKGLVTEKYGTSNGKNYASKVVYDLYGRVLESTENSNGRTYSKKDIVYDNKSRVSSYTHSLTSSGVTTTTQLENVYEVWSGQLYQVKDKISGRVLWKLQEVNAKGQVLSTRIGAVDVTNTFDDNNFLTETQHNSSKGLLFGSQYSFDAIKNELKERTRQGNFTKNEVFTYDHNNRLIQWTNPKTGNISFNKYDLQGRITENDQVGTIQFGDTTKLYQPTGAKLNTTGKQNYLNAQIQRVIYNENNDPLYIQGKKGDVRFEYGLSGARQVATFGAKATGAIDDLAVSSWEGTFTKYYSEDGSFEVVRNNTTGEEKHILYIGNTPYDSNLVYLKDFTQSSGSYRFLHKDYLGSILAISDEEGNLVQEAHFDAWGQLVAGSISLLDRGYTSHEHFDDVGIIHMNGRLYDPLLRRFLNADENIQDPNNTQNYNKYSYVLNNPMMYNDPSGEFFFAALFLIFQYIMLAMAMVQIVGAIIQLAIGDLSFGQFLKFMVIQAVSSLVSYGVGELFRAGGFAVKVLGEATAKLAKPVVHALSQGVLSVMRGESFVNGFGTALLASVAAGYGLKLGGSEQWSRTLGATVSGAIGGGVGSVLTGGNFWQGATTGAIIGFFNDSMHDEGPDDPKNRVGNSQKVLNPKTGKMELSGSIEEVVLNKKRMNVLNSPSDYFKTVNKVATSLDLITVVGGKSLPKTVGIFGKYAGPVATGADVIANITDYSLGNISSYKALYNTTGSVSSYGIGALAGAAGGSGVGFVAGALPAVEFKVYGELWDFYKPRFVQGYNQMINQIKSSINISRY</sequence>
<comment type="caution">
    <text evidence="7">The sequence shown here is derived from an EMBL/GenBank/DDBJ whole genome shotgun (WGS) entry which is preliminary data.</text>
</comment>
<keyword evidence="3" id="KW-0677">Repeat</keyword>
<feature type="transmembrane region" description="Helical" evidence="5">
    <location>
        <begin position="2012"/>
        <end position="2030"/>
    </location>
</feature>
<dbReference type="Pfam" id="PF25023">
    <property type="entry name" value="TEN_YD-shell"/>
    <property type="match status" value="1"/>
</dbReference>
<reference evidence="7 8" key="1">
    <citation type="submission" date="2016-07" db="EMBL/GenBank/DDBJ databases">
        <title>Revisiting the Taxonomy of the Elizabethkingia Genus based on Whole-Genome Sequencing, Optical Mapping, and MALDI-TOF.</title>
        <authorList>
            <person name="Nicholson A.C."/>
        </authorList>
    </citation>
    <scope>NUCLEOTIDE SEQUENCE [LARGE SCALE GENOMIC DNA]</scope>
    <source>
        <strain evidence="7 8">C1558</strain>
    </source>
</reference>
<dbReference type="PANTHER" id="PTHR32305:SF15">
    <property type="entry name" value="PROTEIN RHSA-RELATED"/>
    <property type="match status" value="1"/>
</dbReference>
<name>A0ABX3NAU3_9FLAO</name>
<comment type="subcellular location">
    <subcellularLocation>
        <location evidence="1">Secreted</location>
    </subcellularLocation>
</comment>
<evidence type="ECO:0000256" key="1">
    <source>
        <dbReference type="ARBA" id="ARBA00004613"/>
    </source>
</evidence>
<dbReference type="EMBL" id="MBDS01000012">
    <property type="protein sequence ID" value="OPB91199.1"/>
    <property type="molecule type" value="Genomic_DNA"/>
</dbReference>
<evidence type="ECO:0000256" key="3">
    <source>
        <dbReference type="ARBA" id="ARBA00022737"/>
    </source>
</evidence>
<feature type="transmembrane region" description="Helical" evidence="5">
    <location>
        <begin position="1974"/>
        <end position="2000"/>
    </location>
</feature>
<dbReference type="InterPro" id="IPR022385">
    <property type="entry name" value="Rhs_assc_core"/>
</dbReference>
<feature type="domain" description="Teneurin-like YD-shell" evidence="6">
    <location>
        <begin position="1860"/>
        <end position="1965"/>
    </location>
</feature>
<gene>
    <name evidence="7" type="ORF">BB021_04380</name>
</gene>
<keyword evidence="5" id="KW-1133">Transmembrane helix</keyword>
<protein>
    <recommendedName>
        <fullName evidence="6">Teneurin-like YD-shell domain-containing protein</fullName>
    </recommendedName>
</protein>
<dbReference type="NCBIfam" id="TIGR03696">
    <property type="entry name" value="Rhs_assc_core"/>
    <property type="match status" value="1"/>
</dbReference>
<dbReference type="Pfam" id="PF03534">
    <property type="entry name" value="SpvB"/>
    <property type="match status" value="1"/>
</dbReference>
<dbReference type="PANTHER" id="PTHR32305">
    <property type="match status" value="1"/>
</dbReference>
<proteinExistence type="predicted"/>
<evidence type="ECO:0000313" key="8">
    <source>
        <dbReference type="Proteomes" id="UP000190016"/>
    </source>
</evidence>
<dbReference type="SUPFAM" id="SSF69318">
    <property type="entry name" value="Integrin alpha N-terminal domain"/>
    <property type="match status" value="1"/>
</dbReference>
<keyword evidence="5" id="KW-0812">Transmembrane</keyword>
<evidence type="ECO:0000256" key="5">
    <source>
        <dbReference type="SAM" id="Phobius"/>
    </source>
</evidence>
<evidence type="ECO:0000313" key="7">
    <source>
        <dbReference type="EMBL" id="OPB91199.1"/>
    </source>
</evidence>
<dbReference type="InterPro" id="IPR003284">
    <property type="entry name" value="Sal_SpvB"/>
</dbReference>
<evidence type="ECO:0000259" key="6">
    <source>
        <dbReference type="Pfam" id="PF25023"/>
    </source>
</evidence>
<keyword evidence="2" id="KW-0964">Secreted</keyword>
<accession>A0ABX3NAU3</accession>
<keyword evidence="4" id="KW-0843">Virulence</keyword>
<dbReference type="Proteomes" id="UP000190016">
    <property type="component" value="Unassembled WGS sequence"/>
</dbReference>
<dbReference type="InterPro" id="IPR056823">
    <property type="entry name" value="TEN-like_YD-shell"/>
</dbReference>
<dbReference type="InterPro" id="IPR028994">
    <property type="entry name" value="Integrin_alpha_N"/>
</dbReference>